<protein>
    <submittedName>
        <fullName evidence="1">Uncharacterized protein</fullName>
    </submittedName>
</protein>
<accession>A0A0E0BLX5</accession>
<keyword evidence="2" id="KW-1185">Reference proteome</keyword>
<sequence>MVLGVVLPADKHEKVMTKAVTINSGLGTIGQGKDSDRTEFYGYIKEMFKLGFEGSRTLILLVLFNCYWFDPSQLRYTPNYGLVEVAHASS</sequence>
<dbReference type="STRING" id="40148.A0A0E0BLX5"/>
<reference evidence="1" key="2">
    <citation type="submission" date="2018-05" db="EMBL/GenBank/DDBJ databases">
        <title>OgluRS3 (Oryza glumaepatula Reference Sequence Version 3).</title>
        <authorList>
            <person name="Zhang J."/>
            <person name="Kudrna D."/>
            <person name="Lee S."/>
            <person name="Talag J."/>
            <person name="Welchert J."/>
            <person name="Wing R.A."/>
        </authorList>
    </citation>
    <scope>NUCLEOTIDE SEQUENCE [LARGE SCALE GENOMIC DNA]</scope>
</reference>
<dbReference type="HOGENOM" id="CLU_2444425_0_0_1"/>
<reference evidence="1" key="1">
    <citation type="submission" date="2015-04" db="UniProtKB">
        <authorList>
            <consortium name="EnsemblPlants"/>
        </authorList>
    </citation>
    <scope>IDENTIFICATION</scope>
</reference>
<dbReference type="Gramene" id="OGLUM11G21320.1">
    <property type="protein sequence ID" value="OGLUM11G21320.1"/>
    <property type="gene ID" value="OGLUM11G21320"/>
</dbReference>
<proteinExistence type="predicted"/>
<evidence type="ECO:0000313" key="1">
    <source>
        <dbReference type="EnsemblPlants" id="OGLUM11G21320.1"/>
    </source>
</evidence>
<dbReference type="EnsemblPlants" id="OGLUM11G21320.1">
    <property type="protein sequence ID" value="OGLUM11G21320.1"/>
    <property type="gene ID" value="OGLUM11G21320"/>
</dbReference>
<name>A0A0E0BLX5_9ORYZ</name>
<dbReference type="Proteomes" id="UP000026961">
    <property type="component" value="Chromosome 11"/>
</dbReference>
<organism evidence="1">
    <name type="scientific">Oryza glumipatula</name>
    <dbReference type="NCBI Taxonomy" id="40148"/>
    <lineage>
        <taxon>Eukaryota</taxon>
        <taxon>Viridiplantae</taxon>
        <taxon>Streptophyta</taxon>
        <taxon>Embryophyta</taxon>
        <taxon>Tracheophyta</taxon>
        <taxon>Spermatophyta</taxon>
        <taxon>Magnoliopsida</taxon>
        <taxon>Liliopsida</taxon>
        <taxon>Poales</taxon>
        <taxon>Poaceae</taxon>
        <taxon>BOP clade</taxon>
        <taxon>Oryzoideae</taxon>
        <taxon>Oryzeae</taxon>
        <taxon>Oryzinae</taxon>
        <taxon>Oryza</taxon>
    </lineage>
</organism>
<evidence type="ECO:0000313" key="2">
    <source>
        <dbReference type="Proteomes" id="UP000026961"/>
    </source>
</evidence>
<dbReference type="AlphaFoldDB" id="A0A0E0BLX5"/>